<name>A0A1I1NQR0_9RHOB</name>
<dbReference type="GO" id="GO:0080032">
    <property type="term" value="F:methyl jasmonate esterase activity"/>
    <property type="evidence" value="ECO:0007669"/>
    <property type="project" value="TreeGrafter"/>
</dbReference>
<dbReference type="RefSeq" id="WP_093446087.1">
    <property type="nucleotide sequence ID" value="NZ_FNZG01000001.1"/>
</dbReference>
<dbReference type="GO" id="GO:0009696">
    <property type="term" value="P:salicylic acid metabolic process"/>
    <property type="evidence" value="ECO:0007669"/>
    <property type="project" value="TreeGrafter"/>
</dbReference>
<protein>
    <submittedName>
        <fullName evidence="2">Pimeloyl-ACP methyl ester carboxylesterase</fullName>
    </submittedName>
</protein>
<dbReference type="InterPro" id="IPR000073">
    <property type="entry name" value="AB_hydrolase_1"/>
</dbReference>
<dbReference type="Pfam" id="PF12697">
    <property type="entry name" value="Abhydrolase_6"/>
    <property type="match status" value="1"/>
</dbReference>
<dbReference type="Proteomes" id="UP000231644">
    <property type="component" value="Unassembled WGS sequence"/>
</dbReference>
<dbReference type="PANTHER" id="PTHR10992">
    <property type="entry name" value="METHYLESTERASE FAMILY MEMBER"/>
    <property type="match status" value="1"/>
</dbReference>
<proteinExistence type="predicted"/>
<dbReference type="Gene3D" id="3.40.50.1820">
    <property type="entry name" value="alpha/beta hydrolase"/>
    <property type="match status" value="1"/>
</dbReference>
<organism evidence="2 3">
    <name type="scientific">Pseudooceanicola nitratireducens</name>
    <dbReference type="NCBI Taxonomy" id="517719"/>
    <lineage>
        <taxon>Bacteria</taxon>
        <taxon>Pseudomonadati</taxon>
        <taxon>Pseudomonadota</taxon>
        <taxon>Alphaproteobacteria</taxon>
        <taxon>Rhodobacterales</taxon>
        <taxon>Paracoccaceae</taxon>
        <taxon>Pseudooceanicola</taxon>
    </lineage>
</organism>
<accession>A0A1I1NQR0</accession>
<dbReference type="OrthoDB" id="9814966at2"/>
<dbReference type="SUPFAM" id="SSF53474">
    <property type="entry name" value="alpha/beta-Hydrolases"/>
    <property type="match status" value="1"/>
</dbReference>
<dbReference type="EMBL" id="FOLX01000001">
    <property type="protein sequence ID" value="SFD00001.1"/>
    <property type="molecule type" value="Genomic_DNA"/>
</dbReference>
<dbReference type="GO" id="GO:0080030">
    <property type="term" value="F:methyl indole-3-acetate esterase activity"/>
    <property type="evidence" value="ECO:0007669"/>
    <property type="project" value="TreeGrafter"/>
</dbReference>
<gene>
    <name evidence="2" type="ORF">SAMN05421762_3104</name>
</gene>
<keyword evidence="3" id="KW-1185">Reference proteome</keyword>
<feature type="domain" description="AB hydrolase-1" evidence="1">
    <location>
        <begin position="5"/>
        <end position="223"/>
    </location>
</feature>
<dbReference type="InterPro" id="IPR045889">
    <property type="entry name" value="MES/HNL"/>
</dbReference>
<evidence type="ECO:0000313" key="3">
    <source>
        <dbReference type="Proteomes" id="UP000231644"/>
    </source>
</evidence>
<evidence type="ECO:0000259" key="1">
    <source>
        <dbReference type="Pfam" id="PF12697"/>
    </source>
</evidence>
<dbReference type="AlphaFoldDB" id="A0A1I1NQR0"/>
<evidence type="ECO:0000313" key="2">
    <source>
        <dbReference type="EMBL" id="SFD00001.1"/>
    </source>
</evidence>
<dbReference type="InterPro" id="IPR029058">
    <property type="entry name" value="AB_hydrolase_fold"/>
</dbReference>
<dbReference type="GO" id="GO:0080031">
    <property type="term" value="F:methyl salicylate esterase activity"/>
    <property type="evidence" value="ECO:0007669"/>
    <property type="project" value="TreeGrafter"/>
</dbReference>
<dbReference type="STRING" id="517719.SAMN05421762_3104"/>
<reference evidence="2 3" key="1">
    <citation type="submission" date="2016-10" db="EMBL/GenBank/DDBJ databases">
        <authorList>
            <person name="de Groot N.N."/>
        </authorList>
    </citation>
    <scope>NUCLEOTIDE SEQUENCE [LARGE SCALE GENOMIC DNA]</scope>
    <source>
        <strain evidence="2 3">DSM 29619</strain>
    </source>
</reference>
<dbReference type="GO" id="GO:0009694">
    <property type="term" value="P:jasmonic acid metabolic process"/>
    <property type="evidence" value="ECO:0007669"/>
    <property type="project" value="TreeGrafter"/>
</dbReference>
<sequence>MTQFILVHGACHGAWCWQKVVPALEARGHSVRAIDMPGRGGGVPDLTLADQARAVLDAYEGRAVLVGHSAGGLSISAAAEAAPDRVERLIYVAALLPQDGDSLGGLMGALEGPRADIPLKVAEDRLSYCFDTEGAGPKLYNGASQADMDWALPQVCFEPSGPHRDKIQLGQNFSKVLKSYVLCTEDLVIPAQDQERMAQGLTDVARIETGHSPFLSTPGILAEHLIEMGT</sequence>
<dbReference type="PANTHER" id="PTHR10992:SF1003">
    <property type="entry name" value="OS11G0492800 PROTEIN"/>
    <property type="match status" value="1"/>
</dbReference>